<evidence type="ECO:0000313" key="2">
    <source>
        <dbReference type="EMBL" id="WUP77135.1"/>
    </source>
</evidence>
<gene>
    <name evidence="2" type="ORF">OG913_09050</name>
</gene>
<keyword evidence="2" id="KW-0503">Monooxygenase</keyword>
<evidence type="ECO:0000313" key="3">
    <source>
        <dbReference type="Proteomes" id="UP001432011"/>
    </source>
</evidence>
<dbReference type="RefSeq" id="WP_328710154.1">
    <property type="nucleotide sequence ID" value="NZ_CP108085.1"/>
</dbReference>
<dbReference type="GO" id="GO:0004497">
    <property type="term" value="F:monooxygenase activity"/>
    <property type="evidence" value="ECO:0007669"/>
    <property type="project" value="UniProtKB-KW"/>
</dbReference>
<dbReference type="Gene3D" id="2.70.50.50">
    <property type="entry name" value="chitin-binding protein cbp21"/>
    <property type="match status" value="1"/>
</dbReference>
<dbReference type="InterPro" id="IPR004302">
    <property type="entry name" value="Cellulose/chitin-bd_N"/>
</dbReference>
<evidence type="ECO:0000259" key="1">
    <source>
        <dbReference type="Pfam" id="PF03067"/>
    </source>
</evidence>
<sequence length="99" mass="11088">MLERAPRNDFTIKLWDQAHHGAGYLMVYVTKPGFAPTRQAVGWNDLQLLTKTGRYAPADCYPVDLSASGRSGRAVVCTIWQASHLDQTFFFCSDVNFTS</sequence>
<protein>
    <submittedName>
        <fullName evidence="2">Lytic polysaccharide monooxygenase</fullName>
    </submittedName>
</protein>
<name>A0ABZ1SZQ7_9ACTN</name>
<reference evidence="2" key="1">
    <citation type="submission" date="2022-10" db="EMBL/GenBank/DDBJ databases">
        <title>The complete genomes of actinobacterial strains from the NBC collection.</title>
        <authorList>
            <person name="Joergensen T.S."/>
            <person name="Alvarez Arevalo M."/>
            <person name="Sterndorff E.B."/>
            <person name="Faurdal D."/>
            <person name="Vuksanovic O."/>
            <person name="Mourched A.-S."/>
            <person name="Charusanti P."/>
            <person name="Shaw S."/>
            <person name="Blin K."/>
            <person name="Weber T."/>
        </authorList>
    </citation>
    <scope>NUCLEOTIDE SEQUENCE</scope>
    <source>
        <strain evidence="2">NBC_00254</strain>
    </source>
</reference>
<dbReference type="Pfam" id="PF03067">
    <property type="entry name" value="LPMO_10"/>
    <property type="match status" value="1"/>
</dbReference>
<keyword evidence="3" id="KW-1185">Reference proteome</keyword>
<accession>A0ABZ1SZQ7</accession>
<dbReference type="InterPro" id="IPR014756">
    <property type="entry name" value="Ig_E-set"/>
</dbReference>
<feature type="domain" description="Chitin-binding type-4" evidence="1">
    <location>
        <begin position="7"/>
        <end position="95"/>
    </location>
</feature>
<dbReference type="SUPFAM" id="SSF81296">
    <property type="entry name" value="E set domains"/>
    <property type="match status" value="1"/>
</dbReference>
<organism evidence="2 3">
    <name type="scientific">Microbispora hainanensis</name>
    <dbReference type="NCBI Taxonomy" id="568844"/>
    <lineage>
        <taxon>Bacteria</taxon>
        <taxon>Bacillati</taxon>
        <taxon>Actinomycetota</taxon>
        <taxon>Actinomycetes</taxon>
        <taxon>Streptosporangiales</taxon>
        <taxon>Streptosporangiaceae</taxon>
        <taxon>Microbispora</taxon>
    </lineage>
</organism>
<dbReference type="Proteomes" id="UP001432011">
    <property type="component" value="Chromosome"/>
</dbReference>
<keyword evidence="2" id="KW-0560">Oxidoreductase</keyword>
<dbReference type="EMBL" id="CP108085">
    <property type="protein sequence ID" value="WUP77135.1"/>
    <property type="molecule type" value="Genomic_DNA"/>
</dbReference>
<proteinExistence type="predicted"/>